<dbReference type="InterPro" id="IPR008266">
    <property type="entry name" value="Tyr_kinase_AS"/>
</dbReference>
<feature type="region of interest" description="Disordered" evidence="23">
    <location>
        <begin position="30"/>
        <end position="67"/>
    </location>
</feature>
<evidence type="ECO:0000256" key="18">
    <source>
        <dbReference type="ARBA" id="ARBA00023180"/>
    </source>
</evidence>
<dbReference type="GO" id="GO:0042593">
    <property type="term" value="P:glucose homeostasis"/>
    <property type="evidence" value="ECO:0007669"/>
    <property type="project" value="TreeGrafter"/>
</dbReference>
<reference evidence="27" key="2">
    <citation type="submission" date="2020-05" db="UniProtKB">
        <authorList>
            <consortium name="EnsemblMetazoa"/>
        </authorList>
    </citation>
    <scope>IDENTIFICATION</scope>
    <source>
        <strain evidence="27">LVP_AGWG</strain>
    </source>
</reference>
<keyword evidence="12 21" id="KW-0067">ATP-binding</keyword>
<feature type="compositionally biased region" description="Basic and acidic residues" evidence="23">
    <location>
        <begin position="965"/>
        <end position="976"/>
    </location>
</feature>
<dbReference type="Gene3D" id="2.60.40.10">
    <property type="entry name" value="Immunoglobulins"/>
    <property type="match status" value="3"/>
</dbReference>
<keyword evidence="11" id="KW-0418">Kinase</keyword>
<evidence type="ECO:0000256" key="7">
    <source>
        <dbReference type="ARBA" id="ARBA00022723"/>
    </source>
</evidence>
<keyword evidence="15" id="KW-0829">Tyrosine-protein kinase</keyword>
<dbReference type="SMART" id="SM00219">
    <property type="entry name" value="TyrKc"/>
    <property type="match status" value="1"/>
</dbReference>
<dbReference type="InterPro" id="IPR036941">
    <property type="entry name" value="Rcpt_L-dom_sf"/>
</dbReference>
<keyword evidence="14 24" id="KW-0472">Membrane</keyword>
<dbReference type="SUPFAM" id="SSF57184">
    <property type="entry name" value="Growth factor receptor domain"/>
    <property type="match status" value="1"/>
</dbReference>
<evidence type="ECO:0000259" key="26">
    <source>
        <dbReference type="PROSITE" id="PS50853"/>
    </source>
</evidence>
<feature type="domain" description="Protein kinase" evidence="25">
    <location>
        <begin position="1222"/>
        <end position="1499"/>
    </location>
</feature>
<evidence type="ECO:0000256" key="16">
    <source>
        <dbReference type="ARBA" id="ARBA00023157"/>
    </source>
</evidence>
<evidence type="ECO:0000256" key="23">
    <source>
        <dbReference type="SAM" id="MobiDB-lite"/>
    </source>
</evidence>
<dbReference type="CDD" id="cd00064">
    <property type="entry name" value="FU"/>
    <property type="match status" value="1"/>
</dbReference>
<dbReference type="SMART" id="SM00060">
    <property type="entry name" value="FN3"/>
    <property type="match status" value="3"/>
</dbReference>
<keyword evidence="28" id="KW-1185">Reference proteome</keyword>
<dbReference type="InterPro" id="IPR011009">
    <property type="entry name" value="Kinase-like_dom_sf"/>
</dbReference>
<proteinExistence type="inferred from homology"/>
<protein>
    <recommendedName>
        <fullName evidence="22">Tyrosine-protein kinase receptor</fullName>
        <ecNumber evidence="22">2.7.10.1</ecNumber>
    </recommendedName>
</protein>
<keyword evidence="10 21" id="KW-0547">Nucleotide-binding</keyword>
<evidence type="ECO:0000256" key="21">
    <source>
        <dbReference type="PROSITE-ProRule" id="PRU10141"/>
    </source>
</evidence>
<feature type="compositionally biased region" description="Acidic residues" evidence="23">
    <location>
        <begin position="1613"/>
        <end position="1643"/>
    </location>
</feature>
<dbReference type="FunFam" id="3.80.20.20:FF:000011">
    <property type="entry name" value="Tyrosine-protein kinase receptor"/>
    <property type="match status" value="1"/>
</dbReference>
<feature type="region of interest" description="Disordered" evidence="23">
    <location>
        <begin position="1526"/>
        <end position="1548"/>
    </location>
</feature>
<dbReference type="PRINTS" id="PR00109">
    <property type="entry name" value="TYRKINASE"/>
</dbReference>
<dbReference type="InterPro" id="IPR017441">
    <property type="entry name" value="Protein_kinase_ATP_BS"/>
</dbReference>
<keyword evidence="3 22" id="KW-0597">Phosphoprotein</keyword>
<accession>A0A6I8T537</accession>
<feature type="domain" description="Fibronectin type-III" evidence="26">
    <location>
        <begin position="1057"/>
        <end position="1158"/>
    </location>
</feature>
<dbReference type="Gene3D" id="1.10.510.10">
    <property type="entry name" value="Transferase(Phosphotransferase) domain 1"/>
    <property type="match status" value="1"/>
</dbReference>
<evidence type="ECO:0000256" key="11">
    <source>
        <dbReference type="ARBA" id="ARBA00022777"/>
    </source>
</evidence>
<feature type="region of interest" description="Disordered" evidence="23">
    <location>
        <begin position="1665"/>
        <end position="1814"/>
    </location>
</feature>
<dbReference type="FunFam" id="3.80.20.20:FF:000001">
    <property type="entry name" value="Tyrosine-protein kinase receptor"/>
    <property type="match status" value="1"/>
</dbReference>
<dbReference type="EnsemblMetazoa" id="AAEL002317-RB">
    <property type="protein sequence ID" value="AAEL002317-PB"/>
    <property type="gene ID" value="AAEL002317"/>
</dbReference>
<dbReference type="FunFam" id="3.30.200.20:FF:000026">
    <property type="entry name" value="Tyrosine-protein kinase receptor"/>
    <property type="match status" value="1"/>
</dbReference>
<dbReference type="GO" id="GO:0043410">
    <property type="term" value="P:positive regulation of MAPK cascade"/>
    <property type="evidence" value="ECO:0007669"/>
    <property type="project" value="TreeGrafter"/>
</dbReference>
<evidence type="ECO:0000256" key="19">
    <source>
        <dbReference type="ARBA" id="ARBA00023211"/>
    </source>
</evidence>
<keyword evidence="16" id="KW-1015">Disulfide bond</keyword>
<dbReference type="PROSITE" id="PS00239">
    <property type="entry name" value="RECEPTOR_TYR_KIN_II"/>
    <property type="match status" value="1"/>
</dbReference>
<feature type="compositionally biased region" description="Basic and acidic residues" evidence="23">
    <location>
        <begin position="1676"/>
        <end position="1693"/>
    </location>
</feature>
<feature type="transmembrane region" description="Helical" evidence="24">
    <location>
        <begin position="1164"/>
        <end position="1186"/>
    </location>
</feature>
<dbReference type="GO" id="GO:0005524">
    <property type="term" value="F:ATP binding"/>
    <property type="evidence" value="ECO:0007669"/>
    <property type="project" value="UniProtKB-UniRule"/>
</dbReference>
<dbReference type="Gene3D" id="2.10.220.10">
    <property type="entry name" value="Hormone Receptor, Insulin-like Growth Factor Receptor 1, Chain A, domain 2"/>
    <property type="match status" value="1"/>
</dbReference>
<evidence type="ECO:0000313" key="27">
    <source>
        <dbReference type="EnsemblMetazoa" id="AAEL002317-PC"/>
    </source>
</evidence>
<dbReference type="GO" id="GO:0005899">
    <property type="term" value="C:insulin receptor complex"/>
    <property type="evidence" value="ECO:0007669"/>
    <property type="project" value="TreeGrafter"/>
</dbReference>
<dbReference type="FunFam" id="2.60.40.10:FF:001941">
    <property type="entry name" value="Tyrosine-protein kinase receptor"/>
    <property type="match status" value="1"/>
</dbReference>
<comment type="catalytic activity">
    <reaction evidence="20 22">
        <text>L-tyrosyl-[protein] + ATP = O-phospho-L-tyrosyl-[protein] + ADP + H(+)</text>
        <dbReference type="Rhea" id="RHEA:10596"/>
        <dbReference type="Rhea" id="RHEA-COMP:10136"/>
        <dbReference type="Rhea" id="RHEA-COMP:20101"/>
        <dbReference type="ChEBI" id="CHEBI:15378"/>
        <dbReference type="ChEBI" id="CHEBI:30616"/>
        <dbReference type="ChEBI" id="CHEBI:46858"/>
        <dbReference type="ChEBI" id="CHEBI:61978"/>
        <dbReference type="ChEBI" id="CHEBI:456216"/>
        <dbReference type="EC" id="2.7.10.1"/>
    </reaction>
</comment>
<dbReference type="GO" id="GO:0030154">
    <property type="term" value="P:cell differentiation"/>
    <property type="evidence" value="ECO:0007669"/>
    <property type="project" value="UniProtKB-ARBA"/>
</dbReference>
<dbReference type="CDD" id="cd00063">
    <property type="entry name" value="FN3"/>
    <property type="match status" value="2"/>
</dbReference>
<dbReference type="InterPro" id="IPR002011">
    <property type="entry name" value="Tyr_kinase_rcpt_2_CS"/>
</dbReference>
<dbReference type="PROSITE" id="PS50011">
    <property type="entry name" value="PROTEIN_KINASE_DOM"/>
    <property type="match status" value="1"/>
</dbReference>
<evidence type="ECO:0000256" key="2">
    <source>
        <dbReference type="ARBA" id="ARBA00004479"/>
    </source>
</evidence>
<feature type="region of interest" description="Disordered" evidence="23">
    <location>
        <begin position="951"/>
        <end position="976"/>
    </location>
</feature>
<dbReference type="CDD" id="cd05032">
    <property type="entry name" value="PTKc_InsR_like"/>
    <property type="match status" value="1"/>
</dbReference>
<evidence type="ECO:0000256" key="15">
    <source>
        <dbReference type="ARBA" id="ARBA00023137"/>
    </source>
</evidence>
<dbReference type="InterPro" id="IPR009030">
    <property type="entry name" value="Growth_fac_rcpt_cys_sf"/>
</dbReference>
<dbReference type="Pfam" id="PF00757">
    <property type="entry name" value="Furin-like"/>
    <property type="match status" value="1"/>
</dbReference>
<keyword evidence="17 22" id="KW-0675">Receptor</keyword>
<dbReference type="EC" id="2.7.10.1" evidence="22"/>
<dbReference type="Pfam" id="PF07714">
    <property type="entry name" value="PK_Tyr_Ser-Thr"/>
    <property type="match status" value="1"/>
</dbReference>
<gene>
    <name evidence="27" type="primary">5574210</name>
</gene>
<feature type="binding site" evidence="21">
    <location>
        <position position="1256"/>
    </location>
    <ligand>
        <name>ATP</name>
        <dbReference type="ChEBI" id="CHEBI:30616"/>
    </ligand>
</feature>
<keyword evidence="7" id="KW-0479">Metal-binding</keyword>
<dbReference type="SUPFAM" id="SSF49265">
    <property type="entry name" value="Fibronectin type III"/>
    <property type="match status" value="3"/>
</dbReference>
<keyword evidence="6 22" id="KW-0812">Transmembrane</keyword>
<dbReference type="InterPro" id="IPR003961">
    <property type="entry name" value="FN3_dom"/>
</dbReference>
<evidence type="ECO:0000259" key="25">
    <source>
        <dbReference type="PROSITE" id="PS50011"/>
    </source>
</evidence>
<keyword evidence="18" id="KW-0325">Glycoprotein</keyword>
<evidence type="ECO:0000313" key="28">
    <source>
        <dbReference type="Proteomes" id="UP000008820"/>
    </source>
</evidence>
<dbReference type="Proteomes" id="UP000008820">
    <property type="component" value="Chromosome 3"/>
</dbReference>
<feature type="domain" description="Fibronectin type-III" evidence="26">
    <location>
        <begin position="704"/>
        <end position="820"/>
    </location>
</feature>
<evidence type="ECO:0000256" key="24">
    <source>
        <dbReference type="SAM" id="Phobius"/>
    </source>
</evidence>
<feature type="region of interest" description="Disordered" evidence="23">
    <location>
        <begin position="1610"/>
        <end position="1652"/>
    </location>
</feature>
<dbReference type="Pfam" id="PF00041">
    <property type="entry name" value="fn3"/>
    <property type="match status" value="1"/>
</dbReference>
<evidence type="ECO:0000256" key="10">
    <source>
        <dbReference type="ARBA" id="ARBA00022741"/>
    </source>
</evidence>
<keyword evidence="9" id="KW-0677">Repeat</keyword>
<dbReference type="PANTHER" id="PTHR24416:SF525">
    <property type="entry name" value="INSULIN-LIKE RECEPTOR"/>
    <property type="match status" value="1"/>
</dbReference>
<dbReference type="PROSITE" id="PS00109">
    <property type="entry name" value="PROTEIN_KINASE_TYR"/>
    <property type="match status" value="1"/>
</dbReference>
<evidence type="ECO:0000256" key="6">
    <source>
        <dbReference type="ARBA" id="ARBA00022692"/>
    </source>
</evidence>
<evidence type="ECO:0000256" key="22">
    <source>
        <dbReference type="RuleBase" id="RU000312"/>
    </source>
</evidence>
<keyword evidence="13 24" id="KW-1133">Transmembrane helix</keyword>
<keyword evidence="19" id="KW-0464">Manganese</keyword>
<sequence length="1814" mass="202408">MYGCLNVLHSGECEATEKMRKKVAISNISGNNSQSSEEFLGRRGSAASSCRRRGRSEEVSSTSSSTTRQWCNNNSAYYDGGSANEELVQPGKMGMVSAGEDAFPTSAGLNNLLEQLATKHKQKYRTERRRLCPSGVESSEVTKEAAKWRKCNEEEVMWGRLRGSDANRRIGKLATGVAAAAAAGSVVLRPVKLAWLVMVSLLLFSILVVPVAVVQGDEMKAGQVGPVRKGGVCGSVDVRNSPAHLDRLKDCVVVEGFVHILLIDKYIDSSFENYSFPLLTEITEYLLLFRVNGLKSLRRLFPNLAVIRGDALVGDYAMVIYELMHIEEIGLISLMDITRGGVRIEKNPKLCFANTIDWKAMTVPGTNNYIKDNQKDNVCPICPAESTAVMLPNGSKQKCPAAPVRGGNKDHKRTLCWNANHCQTICPPECPKACSKTGVCCDAESCLGGCNLPNTSSCSVCRHLSIDPAGKRQCVAKCPPNTFKYHTRCVTRDECYAMKKPISLDSNPDLPDQPFIPHNGSCLMECPLDHELITELNKTRWCRKCSGTCPKRCEGSNIDNIQSAQLLKGCEIIDGSLEIQLRSRGGENIVKELENFLSSITEIKGYLKVVRSYPLLSLGFLKKLKIIHGKGNKVSNSSLYVVENQNLQELFDHNVTIGEGKLFFFNNPMLCTDRIKAVKKYNPGIEIENESQLESNNGDRAACSITELETSLKSIGSETAIIQWAPFTELSDARMLLGYVIYYIEAPYANVTFFDGRDACNTEGWRLDDISDFNMDKETTKILTQLKPYTQYAYYVKTYTLGSEGLGGQSKIKYFTTAPGTPSVVRDVEVSVNKNMLTVKWLPPLKMNGRLKEYEVFIELNADDNEQLMLRDYCEDDKLRDIVPETPTSAPPPKTSICTADQCRNYCKAPTSGGSTGTIDVTDKENQITFEDQLHNYVYIKNPLLRDKTTRRKRSTNLLFPNNTENKKNDTTDRRTEKVKDEPYYQYIFNATNETSITFPLSYFNHYSLYVFKIRACRHPGDPPAPSVRLVDVELACGNEVFENFRTPKKEGADDIPPESILIEEQSNNTQRQIRVQWKEPSKPNGPIVKFVVKYQRVDLESVSSTDICIRYSSFNQTRGALLTKLEPGNYSIRVMATTIAGDGAPSAARYVLIAKDDSMGTTLIWLGTLIVIFLCSVGFVAFYWYKYRYMSKQIRMYPEVNPDYAGVQYKVDDWEVERNHIIQLEELGQGSFGMVYKGILTQLRGEKCNQPCAIKTVNESATAREKDSFLLEASVMKQFNTHHVVRLLGVVSQGDPTLVIMELMANGDLKSYLRRHRPDYENGEDPSPQPPTLRQIIQMAIEIADGMAYLSAKKFVHRDLAARNCMVADDMTVKIGDFGMTRDIYETDYYRKGTKGFLPVRWMAPESLKDGIFSSSSDVFSYGVVLWEMATLASQPYQGLTNDQVLRYVIDGGVMERPENCPDNLYNLMRRCWQHRPTARPTFMEIISELLPDASPHFQDVAFYNSQDALDMLRGQHQTVIIDEATTPLRPGDDHDEEPGEDDDLVGHGEGHIGDVGTDDEFSMEMTNSHLVRNNGPMATIRSPHSPLSDQLGNRLICDSLAISYHSRDIDDTIAEEEEPLEDEDEDVDRDDEDGNDDEDDKVEFLPTDDGSAVTARSTLWEIAGGAGGVGGSLEARDSRSASRIREMDSRGKSRSVSPRIHGSNSRRHDYVNSVAGGGSALVIPPPPKQQNRKQQSFNKQQPLIHFDSDPYGKEFDAISTDRSRISATGSRTNGRVDPSKWQQQRPTGVTKQSVLPARPRNGLVTSGGGATA</sequence>
<dbReference type="PANTHER" id="PTHR24416">
    <property type="entry name" value="TYROSINE-PROTEIN KINASE RECEPTOR"/>
    <property type="match status" value="1"/>
</dbReference>
<dbReference type="Pfam" id="PF01030">
    <property type="entry name" value="Recep_L_domain"/>
    <property type="match status" value="2"/>
</dbReference>
<organism evidence="27 28">
    <name type="scientific">Aedes aegypti</name>
    <name type="common">Yellowfever mosquito</name>
    <name type="synonym">Culex aegypti</name>
    <dbReference type="NCBI Taxonomy" id="7159"/>
    <lineage>
        <taxon>Eukaryota</taxon>
        <taxon>Metazoa</taxon>
        <taxon>Ecdysozoa</taxon>
        <taxon>Arthropoda</taxon>
        <taxon>Hexapoda</taxon>
        <taxon>Insecta</taxon>
        <taxon>Pterygota</taxon>
        <taxon>Neoptera</taxon>
        <taxon>Endopterygota</taxon>
        <taxon>Diptera</taxon>
        <taxon>Nematocera</taxon>
        <taxon>Culicoidea</taxon>
        <taxon>Culicidae</taxon>
        <taxon>Culicinae</taxon>
        <taxon>Aedini</taxon>
        <taxon>Aedes</taxon>
        <taxon>Stegomyia</taxon>
    </lineage>
</organism>
<dbReference type="GO" id="GO:0005009">
    <property type="term" value="F:insulin receptor activity"/>
    <property type="evidence" value="ECO:0007669"/>
    <property type="project" value="TreeGrafter"/>
</dbReference>
<keyword evidence="5" id="KW-0165">Cleavage on pair of basic residues</keyword>
<evidence type="ECO:0000256" key="14">
    <source>
        <dbReference type="ARBA" id="ARBA00023136"/>
    </source>
</evidence>
<evidence type="ECO:0000256" key="17">
    <source>
        <dbReference type="ARBA" id="ARBA00023170"/>
    </source>
</evidence>
<dbReference type="InterPro" id="IPR000719">
    <property type="entry name" value="Prot_kinase_dom"/>
</dbReference>
<dbReference type="FunFam" id="2.60.40.10:FF:002660">
    <property type="entry name" value="Tyrosine-protein kinase receptor"/>
    <property type="match status" value="1"/>
</dbReference>
<feature type="compositionally biased region" description="Low complexity" evidence="23">
    <location>
        <begin position="30"/>
        <end position="49"/>
    </location>
</feature>
<dbReference type="InterPro" id="IPR020635">
    <property type="entry name" value="Tyr_kinase_cat_dom"/>
</dbReference>
<comment type="subcellular location">
    <subcellularLocation>
        <location evidence="2">Membrane</location>
        <topology evidence="2">Single-pass type I membrane protein</topology>
    </subcellularLocation>
</comment>
<evidence type="ECO:0000256" key="4">
    <source>
        <dbReference type="ARBA" id="ARBA00022679"/>
    </source>
</evidence>
<dbReference type="InterPro" id="IPR001245">
    <property type="entry name" value="Ser-Thr/Tyr_kinase_cat_dom"/>
</dbReference>
<dbReference type="InterPro" id="IPR000494">
    <property type="entry name" value="Rcpt_L-dom"/>
</dbReference>
<dbReference type="PROSITE" id="PS50853">
    <property type="entry name" value="FN3"/>
    <property type="match status" value="2"/>
</dbReference>
<dbReference type="InterPro" id="IPR006211">
    <property type="entry name" value="Furin-like_Cys-rich_dom"/>
</dbReference>
<dbReference type="GO" id="GO:0046872">
    <property type="term" value="F:metal ion binding"/>
    <property type="evidence" value="ECO:0007669"/>
    <property type="project" value="UniProtKB-KW"/>
</dbReference>
<dbReference type="EnsemblMetazoa" id="AAEL002317-RC">
    <property type="protein sequence ID" value="AAEL002317-PC"/>
    <property type="gene ID" value="AAEL002317"/>
</dbReference>
<feature type="transmembrane region" description="Helical" evidence="24">
    <location>
        <begin position="194"/>
        <end position="214"/>
    </location>
</feature>
<dbReference type="InterPro" id="IPR013783">
    <property type="entry name" value="Ig-like_fold"/>
</dbReference>
<dbReference type="EnsemblMetazoa" id="AAEL002317-RE">
    <property type="protein sequence ID" value="AAEL002317-PE"/>
    <property type="gene ID" value="AAEL002317"/>
</dbReference>
<dbReference type="SUPFAM" id="SSF52058">
    <property type="entry name" value="L domain-like"/>
    <property type="match status" value="2"/>
</dbReference>
<dbReference type="EnsemblMetazoa" id="AAEL002317-RD">
    <property type="protein sequence ID" value="AAEL002317-PD"/>
    <property type="gene ID" value="AAEL002317"/>
</dbReference>
<feature type="compositionally biased region" description="Polar residues" evidence="23">
    <location>
        <begin position="1782"/>
        <end position="1795"/>
    </location>
</feature>
<dbReference type="Gene3D" id="3.30.200.20">
    <property type="entry name" value="Phosphorylase Kinase, domain 1"/>
    <property type="match status" value="1"/>
</dbReference>
<dbReference type="Gene3D" id="3.80.20.20">
    <property type="entry name" value="Receptor L-domain"/>
    <property type="match status" value="2"/>
</dbReference>
<dbReference type="SUPFAM" id="SSF56112">
    <property type="entry name" value="Protein kinase-like (PK-like)"/>
    <property type="match status" value="1"/>
</dbReference>
<evidence type="ECO:0000256" key="5">
    <source>
        <dbReference type="ARBA" id="ARBA00022685"/>
    </source>
</evidence>
<evidence type="ECO:0000256" key="1">
    <source>
        <dbReference type="ARBA" id="ARBA00001936"/>
    </source>
</evidence>
<dbReference type="InterPro" id="IPR036116">
    <property type="entry name" value="FN3_sf"/>
</dbReference>
<dbReference type="GO" id="GO:0007399">
    <property type="term" value="P:nervous system development"/>
    <property type="evidence" value="ECO:0007669"/>
    <property type="project" value="UniProtKB-ARBA"/>
</dbReference>
<evidence type="ECO:0000256" key="20">
    <source>
        <dbReference type="ARBA" id="ARBA00051243"/>
    </source>
</evidence>
<keyword evidence="4" id="KW-0808">Transferase</keyword>
<dbReference type="SMART" id="SM00261">
    <property type="entry name" value="FU"/>
    <property type="match status" value="1"/>
</dbReference>
<dbReference type="GO" id="GO:0043560">
    <property type="term" value="F:insulin receptor substrate binding"/>
    <property type="evidence" value="ECO:0007669"/>
    <property type="project" value="TreeGrafter"/>
</dbReference>
<evidence type="ECO:0000256" key="13">
    <source>
        <dbReference type="ARBA" id="ARBA00022989"/>
    </source>
</evidence>
<dbReference type="InterPro" id="IPR050122">
    <property type="entry name" value="RTK"/>
</dbReference>
<dbReference type="OrthoDB" id="5809444at2759"/>
<evidence type="ECO:0000256" key="9">
    <source>
        <dbReference type="ARBA" id="ARBA00022737"/>
    </source>
</evidence>
<dbReference type="GO" id="GO:0051897">
    <property type="term" value="P:positive regulation of phosphatidylinositol 3-kinase/protein kinase B signal transduction"/>
    <property type="evidence" value="ECO:0007669"/>
    <property type="project" value="TreeGrafter"/>
</dbReference>
<dbReference type="InterPro" id="IPR006212">
    <property type="entry name" value="Furin_repeat"/>
</dbReference>
<comment type="similarity">
    <text evidence="22">Belongs to the protein kinase superfamily. Tyr protein kinase family. Insulin receptor subfamily.</text>
</comment>
<evidence type="ECO:0000256" key="12">
    <source>
        <dbReference type="ARBA" id="ARBA00022840"/>
    </source>
</evidence>
<keyword evidence="8" id="KW-0732">Signal</keyword>
<comment type="cofactor">
    <cofactor evidence="1">
        <name>Mn(2+)</name>
        <dbReference type="ChEBI" id="CHEBI:29035"/>
    </cofactor>
</comment>
<evidence type="ECO:0000256" key="8">
    <source>
        <dbReference type="ARBA" id="ARBA00022729"/>
    </source>
</evidence>
<reference evidence="27 28" key="1">
    <citation type="submission" date="2017-06" db="EMBL/GenBank/DDBJ databases">
        <title>Aedes aegypti genome working group (AGWG) sequencing and assembly.</title>
        <authorList>
            <consortium name="Aedes aegypti Genome Working Group (AGWG)"/>
            <person name="Matthews B.J."/>
        </authorList>
    </citation>
    <scope>NUCLEOTIDE SEQUENCE [LARGE SCALE GENOMIC DNA]</scope>
    <source>
        <strain evidence="27 28">LVP_AGWG</strain>
    </source>
</reference>
<evidence type="ECO:0000256" key="3">
    <source>
        <dbReference type="ARBA" id="ARBA00022553"/>
    </source>
</evidence>
<feature type="compositionally biased region" description="Acidic residues" evidence="23">
    <location>
        <begin position="1535"/>
        <end position="1545"/>
    </location>
</feature>
<dbReference type="FunFam" id="1.10.510.10:FF:000528">
    <property type="entry name" value="Tyrosine-protein kinase receptor"/>
    <property type="match status" value="1"/>
</dbReference>
<feature type="compositionally biased region" description="Basic and acidic residues" evidence="23">
    <location>
        <begin position="1748"/>
        <end position="1766"/>
    </location>
</feature>
<dbReference type="PROSITE" id="PS00107">
    <property type="entry name" value="PROTEIN_KINASE_ATP"/>
    <property type="match status" value="1"/>
</dbReference>
<name>A0A6I8T537_AEDAE</name>
<dbReference type="GO" id="GO:0030424">
    <property type="term" value="C:axon"/>
    <property type="evidence" value="ECO:0007669"/>
    <property type="project" value="TreeGrafter"/>
</dbReference>